<comment type="caution">
    <text evidence="2">The sequence shown here is derived from an EMBL/GenBank/DDBJ whole genome shotgun (WGS) entry which is preliminary data.</text>
</comment>
<gene>
    <name evidence="2" type="ORF">PGLA1383_LOCUS20919</name>
</gene>
<evidence type="ECO:0000313" key="3">
    <source>
        <dbReference type="Proteomes" id="UP000654075"/>
    </source>
</evidence>
<organism evidence="2 3">
    <name type="scientific">Polarella glacialis</name>
    <name type="common">Dinoflagellate</name>
    <dbReference type="NCBI Taxonomy" id="89957"/>
    <lineage>
        <taxon>Eukaryota</taxon>
        <taxon>Sar</taxon>
        <taxon>Alveolata</taxon>
        <taxon>Dinophyceae</taxon>
        <taxon>Suessiales</taxon>
        <taxon>Suessiaceae</taxon>
        <taxon>Polarella</taxon>
    </lineage>
</organism>
<protein>
    <submittedName>
        <fullName evidence="2">Uncharacterized protein</fullName>
    </submittedName>
</protein>
<keyword evidence="3" id="KW-1185">Reference proteome</keyword>
<proteinExistence type="predicted"/>
<evidence type="ECO:0000256" key="1">
    <source>
        <dbReference type="SAM" id="MobiDB-lite"/>
    </source>
</evidence>
<feature type="compositionally biased region" description="Polar residues" evidence="1">
    <location>
        <begin position="108"/>
        <end position="121"/>
    </location>
</feature>
<accession>A0A813ESK6</accession>
<feature type="non-terminal residue" evidence="2">
    <location>
        <position position="424"/>
    </location>
</feature>
<feature type="region of interest" description="Disordered" evidence="1">
    <location>
        <begin position="29"/>
        <end position="138"/>
    </location>
</feature>
<dbReference type="EMBL" id="CAJNNV010014533">
    <property type="protein sequence ID" value="CAE8602680.1"/>
    <property type="molecule type" value="Genomic_DNA"/>
</dbReference>
<sequence length="424" mass="45124">ASIPTVIGHLPLQLLHRGKPVCLVTLTVKQGLPSPPVPGTTSSALSRSSTASSTASPAPLPVEGGLQLHPPAPEPARTQALPPPITFSSEPGLPAPTSLATPAPSPECSPSSTRHVPQSPGQHRPALFAPPTAAPSIAHGQPTTLDEVHQPAVGCRPLRTRPPGLPLVGTVDVTLQAISGLPHWLHRPYLVVGLEGHEFRAEDPCREGPGQQFTFSMASAQSTLQIHVYQGGSPGSSSGHHNPNHRHHQSGPVGRVLVPLSDVLWPSGTCPSSSRLRASFSKELEPFKREYSFRFLPFTDGEPFAREVTAVDHFSPQLSCAGDAERCGAFGSVKLLVEVTLREEAKSLLGLYAGSMVVSAQAARSLARIGADPERPPVPRQDGLEESTSTRLLRNADLRNVLSYLERLKHSHSQPRPGLCAWLQ</sequence>
<evidence type="ECO:0000313" key="2">
    <source>
        <dbReference type="EMBL" id="CAE8602680.1"/>
    </source>
</evidence>
<name>A0A813ESK6_POLGL</name>
<feature type="region of interest" description="Disordered" evidence="1">
    <location>
        <begin position="369"/>
        <end position="389"/>
    </location>
</feature>
<dbReference type="AlphaFoldDB" id="A0A813ESK6"/>
<feature type="non-terminal residue" evidence="2">
    <location>
        <position position="1"/>
    </location>
</feature>
<reference evidence="2" key="1">
    <citation type="submission" date="2021-02" db="EMBL/GenBank/DDBJ databases">
        <authorList>
            <person name="Dougan E. K."/>
            <person name="Rhodes N."/>
            <person name="Thang M."/>
            <person name="Chan C."/>
        </authorList>
    </citation>
    <scope>NUCLEOTIDE SEQUENCE</scope>
</reference>
<feature type="region of interest" description="Disordered" evidence="1">
    <location>
        <begin position="228"/>
        <end position="252"/>
    </location>
</feature>
<feature type="compositionally biased region" description="Low complexity" evidence="1">
    <location>
        <begin position="39"/>
        <end position="57"/>
    </location>
</feature>
<dbReference type="Proteomes" id="UP000654075">
    <property type="component" value="Unassembled WGS sequence"/>
</dbReference>